<dbReference type="Gene3D" id="3.40.50.2000">
    <property type="entry name" value="Glycogen Phosphorylase B"/>
    <property type="match status" value="2"/>
</dbReference>
<keyword evidence="6" id="KW-1185">Reference proteome</keyword>
<keyword evidence="2 5" id="KW-0808">Transferase</keyword>
<evidence type="ECO:0000313" key="5">
    <source>
        <dbReference type="EMBL" id="SFM84993.1"/>
    </source>
</evidence>
<name>A0A1I4U8F8_9BACT</name>
<dbReference type="AlphaFoldDB" id="A0A1I4U8F8"/>
<accession>A0A1I4U8F8</accession>
<dbReference type="PANTHER" id="PTHR12526">
    <property type="entry name" value="GLYCOSYLTRANSFERASE"/>
    <property type="match status" value="1"/>
</dbReference>
<evidence type="ECO:0000313" key="6">
    <source>
        <dbReference type="Proteomes" id="UP000199611"/>
    </source>
</evidence>
<dbReference type="Pfam" id="PF13439">
    <property type="entry name" value="Glyco_transf_4"/>
    <property type="match status" value="1"/>
</dbReference>
<protein>
    <submittedName>
        <fullName evidence="5">Glycosyltransferase involved in cell wall bisynthesis</fullName>
    </submittedName>
</protein>
<evidence type="ECO:0000259" key="4">
    <source>
        <dbReference type="Pfam" id="PF13439"/>
    </source>
</evidence>
<reference evidence="5 6" key="1">
    <citation type="submission" date="2016-10" db="EMBL/GenBank/DDBJ databases">
        <authorList>
            <person name="de Groot N.N."/>
        </authorList>
    </citation>
    <scope>NUCLEOTIDE SEQUENCE [LARGE SCALE GENOMIC DNA]</scope>
    <source>
        <strain evidence="5 6">DSM 9990</strain>
    </source>
</reference>
<dbReference type="InterPro" id="IPR028098">
    <property type="entry name" value="Glyco_trans_4-like_N"/>
</dbReference>
<proteinExistence type="predicted"/>
<keyword evidence="1" id="KW-0328">Glycosyltransferase</keyword>
<dbReference type="GO" id="GO:0016757">
    <property type="term" value="F:glycosyltransferase activity"/>
    <property type="evidence" value="ECO:0007669"/>
    <property type="project" value="UniProtKB-KW"/>
</dbReference>
<dbReference type="SUPFAM" id="SSF53756">
    <property type="entry name" value="UDP-Glycosyltransferase/glycogen phosphorylase"/>
    <property type="match status" value="1"/>
</dbReference>
<dbReference type="RefSeq" id="WP_093394982.1">
    <property type="nucleotide sequence ID" value="NZ_FOUU01000005.1"/>
</dbReference>
<dbReference type="PANTHER" id="PTHR12526:SF510">
    <property type="entry name" value="D-INOSITOL 3-PHOSPHATE GLYCOSYLTRANSFERASE"/>
    <property type="match status" value="1"/>
</dbReference>
<sequence>MAPRRILYLHASADLYGSDLLLYELTNHLDRKRFDPIVVLPAHGPLEERFRGSKTEVLVLNLPVLRRSLFNPGGLGKFVFSFLGSIIRLTRLIKIRRVDLVHTNTSAVWGGGISARLAGKPHVHSVMELVEDPLFVAKAMAVMTSAFSDKVIAVSEAVKGHFLKLAPWGSERYIVLPTPVNMEIYRFSDEGRRRVRSEIGVSEDTVVVGMAARLNRWKGQDVFVEACARALELAGNTKKMHFIILGDPLPGEEHFELEMQARIDELNIRSFVTTRSYQQNFNEWLSAMDVYVLPSKWPEPNSSGVIAAMAVGLPVVGTNIGGTPEVIIPGETGMLVPPDDPEAMARAIVELVESDSNRLSMGKKARERARSLYSMDTYAAKVMEIYDELTG</sequence>
<dbReference type="OrthoDB" id="5490278at2"/>
<evidence type="ECO:0000259" key="3">
    <source>
        <dbReference type="Pfam" id="PF00534"/>
    </source>
</evidence>
<feature type="domain" description="Glycosyltransferase subfamily 4-like N-terminal" evidence="4">
    <location>
        <begin position="22"/>
        <end position="183"/>
    </location>
</feature>
<dbReference type="Pfam" id="PF00534">
    <property type="entry name" value="Glycos_transf_1"/>
    <property type="match status" value="1"/>
</dbReference>
<dbReference type="STRING" id="39841.SAMN05660836_01689"/>
<dbReference type="InterPro" id="IPR001296">
    <property type="entry name" value="Glyco_trans_1"/>
</dbReference>
<dbReference type="Proteomes" id="UP000199611">
    <property type="component" value="Unassembled WGS sequence"/>
</dbReference>
<feature type="domain" description="Glycosyl transferase family 1" evidence="3">
    <location>
        <begin position="194"/>
        <end position="368"/>
    </location>
</feature>
<organism evidence="5 6">
    <name type="scientific">Thermodesulforhabdus norvegica</name>
    <dbReference type="NCBI Taxonomy" id="39841"/>
    <lineage>
        <taxon>Bacteria</taxon>
        <taxon>Pseudomonadati</taxon>
        <taxon>Thermodesulfobacteriota</taxon>
        <taxon>Syntrophobacteria</taxon>
        <taxon>Syntrophobacterales</taxon>
        <taxon>Thermodesulforhabdaceae</taxon>
        <taxon>Thermodesulforhabdus</taxon>
    </lineage>
</organism>
<evidence type="ECO:0000256" key="1">
    <source>
        <dbReference type="ARBA" id="ARBA00022676"/>
    </source>
</evidence>
<evidence type="ECO:0000256" key="2">
    <source>
        <dbReference type="ARBA" id="ARBA00022679"/>
    </source>
</evidence>
<dbReference type="EMBL" id="FOUU01000005">
    <property type="protein sequence ID" value="SFM84993.1"/>
    <property type="molecule type" value="Genomic_DNA"/>
</dbReference>
<gene>
    <name evidence="5" type="ORF">SAMN05660836_01689</name>
</gene>